<comment type="caution">
    <text evidence="2">The sequence shown here is derived from an EMBL/GenBank/DDBJ whole genome shotgun (WGS) entry which is preliminary data.</text>
</comment>
<evidence type="ECO:0000313" key="2">
    <source>
        <dbReference type="EMBL" id="MFF4772970.1"/>
    </source>
</evidence>
<feature type="transmembrane region" description="Helical" evidence="1">
    <location>
        <begin position="93"/>
        <end position="111"/>
    </location>
</feature>
<dbReference type="EMBL" id="JBIAXI010000005">
    <property type="protein sequence ID" value="MFF4772970.1"/>
    <property type="molecule type" value="Genomic_DNA"/>
</dbReference>
<name>A0ABW6V0Y7_MICFU</name>
<evidence type="ECO:0008006" key="4">
    <source>
        <dbReference type="Google" id="ProtNLM"/>
    </source>
</evidence>
<sequence>MTKTRHGRSAIGAMYAGLGLTVVAVVVPWIDLSTGNVLAGHIRAGYPTFAQERIDTAVMTWLVCLSVVGALGIICWFSTIWAASSGKRWARGVATLMFVLGLGIALFDLLVRDTSGDTGLPSLLGWVGMLPCLAGLLAVALLWRRSRPASQA</sequence>
<keyword evidence="1" id="KW-1133">Transmembrane helix</keyword>
<organism evidence="2 3">
    <name type="scientific">Microtetraspora fusca</name>
    <dbReference type="NCBI Taxonomy" id="1997"/>
    <lineage>
        <taxon>Bacteria</taxon>
        <taxon>Bacillati</taxon>
        <taxon>Actinomycetota</taxon>
        <taxon>Actinomycetes</taxon>
        <taxon>Streptosporangiales</taxon>
        <taxon>Streptosporangiaceae</taxon>
        <taxon>Microtetraspora</taxon>
    </lineage>
</organism>
<feature type="transmembrane region" description="Helical" evidence="1">
    <location>
        <begin position="123"/>
        <end position="143"/>
    </location>
</feature>
<feature type="transmembrane region" description="Helical" evidence="1">
    <location>
        <begin position="12"/>
        <end position="30"/>
    </location>
</feature>
<dbReference type="RefSeq" id="WP_387341431.1">
    <property type="nucleotide sequence ID" value="NZ_JBIAXI010000005.1"/>
</dbReference>
<protein>
    <recommendedName>
        <fullName evidence="4">DUF998 domain-containing protein</fullName>
    </recommendedName>
</protein>
<dbReference type="Proteomes" id="UP001602119">
    <property type="component" value="Unassembled WGS sequence"/>
</dbReference>
<keyword evidence="3" id="KW-1185">Reference proteome</keyword>
<reference evidence="2 3" key="1">
    <citation type="submission" date="2024-10" db="EMBL/GenBank/DDBJ databases">
        <title>The Natural Products Discovery Center: Release of the First 8490 Sequenced Strains for Exploring Actinobacteria Biosynthetic Diversity.</title>
        <authorList>
            <person name="Kalkreuter E."/>
            <person name="Kautsar S.A."/>
            <person name="Yang D."/>
            <person name="Bader C.D."/>
            <person name="Teijaro C.N."/>
            <person name="Fluegel L."/>
            <person name="Davis C.M."/>
            <person name="Simpson J.R."/>
            <person name="Lauterbach L."/>
            <person name="Steele A.D."/>
            <person name="Gui C."/>
            <person name="Meng S."/>
            <person name="Li G."/>
            <person name="Viehrig K."/>
            <person name="Ye F."/>
            <person name="Su P."/>
            <person name="Kiefer A.F."/>
            <person name="Nichols A."/>
            <person name="Cepeda A.J."/>
            <person name="Yan W."/>
            <person name="Fan B."/>
            <person name="Jiang Y."/>
            <person name="Adhikari A."/>
            <person name="Zheng C.-J."/>
            <person name="Schuster L."/>
            <person name="Cowan T.M."/>
            <person name="Smanski M.J."/>
            <person name="Chevrette M.G."/>
            <person name="De Carvalho L.P.S."/>
            <person name="Shen B."/>
        </authorList>
    </citation>
    <scope>NUCLEOTIDE SEQUENCE [LARGE SCALE GENOMIC DNA]</scope>
    <source>
        <strain evidence="2 3">NPDC001281</strain>
    </source>
</reference>
<evidence type="ECO:0000313" key="3">
    <source>
        <dbReference type="Proteomes" id="UP001602119"/>
    </source>
</evidence>
<feature type="transmembrane region" description="Helical" evidence="1">
    <location>
        <begin position="58"/>
        <end position="81"/>
    </location>
</feature>
<proteinExistence type="predicted"/>
<gene>
    <name evidence="2" type="ORF">ACFY05_08955</name>
</gene>
<keyword evidence="1" id="KW-0812">Transmembrane</keyword>
<keyword evidence="1" id="KW-0472">Membrane</keyword>
<accession>A0ABW6V0Y7</accession>
<evidence type="ECO:0000256" key="1">
    <source>
        <dbReference type="SAM" id="Phobius"/>
    </source>
</evidence>